<organism evidence="2 3">
    <name type="scientific">Nocardiopsis eucommiae</name>
    <dbReference type="NCBI Taxonomy" id="2831970"/>
    <lineage>
        <taxon>Bacteria</taxon>
        <taxon>Bacillati</taxon>
        <taxon>Actinomycetota</taxon>
        <taxon>Actinomycetes</taxon>
        <taxon>Streptosporangiales</taxon>
        <taxon>Nocardiopsidaceae</taxon>
        <taxon>Nocardiopsis</taxon>
    </lineage>
</organism>
<dbReference type="Proteomes" id="UP000682416">
    <property type="component" value="Chromosome"/>
</dbReference>
<proteinExistence type="predicted"/>
<evidence type="ECO:0000313" key="3">
    <source>
        <dbReference type="Proteomes" id="UP000682416"/>
    </source>
</evidence>
<evidence type="ECO:0000313" key="2">
    <source>
        <dbReference type="EMBL" id="QVJ01725.1"/>
    </source>
</evidence>
<keyword evidence="3" id="KW-1185">Reference proteome</keyword>
<feature type="region of interest" description="Disordered" evidence="1">
    <location>
        <begin position="1"/>
        <end position="50"/>
    </location>
</feature>
<accession>A0A975L9W6</accession>
<feature type="compositionally biased region" description="Polar residues" evidence="1">
    <location>
        <begin position="1"/>
        <end position="17"/>
    </location>
</feature>
<protein>
    <submittedName>
        <fullName evidence="2">Uncharacterized protein</fullName>
    </submittedName>
</protein>
<gene>
    <name evidence="2" type="ORF">KGD82_01125</name>
</gene>
<evidence type="ECO:0000256" key="1">
    <source>
        <dbReference type="SAM" id="MobiDB-lite"/>
    </source>
</evidence>
<dbReference type="KEGG" id="nec:KGD82_01125"/>
<dbReference type="RefSeq" id="WP_431868346.1">
    <property type="nucleotide sequence ID" value="NZ_CBDRIY010000004.1"/>
</dbReference>
<name>A0A975L9W6_9ACTN</name>
<sequence>MSNHAGLENVNSLSQGGEQLGQESDGLRTQMNQLINDMSGDADSLQGQALHDFREARNSLTERFDELMTWCSQNGIKLNEGQQQFNLTDSEASDDFAASGQDLGGLSRPVNA</sequence>
<dbReference type="EMBL" id="CP074402">
    <property type="protein sequence ID" value="QVJ01725.1"/>
    <property type="molecule type" value="Genomic_DNA"/>
</dbReference>
<feature type="region of interest" description="Disordered" evidence="1">
    <location>
        <begin position="82"/>
        <end position="112"/>
    </location>
</feature>
<reference evidence="2" key="1">
    <citation type="submission" date="2021-05" db="EMBL/GenBank/DDBJ databases">
        <authorList>
            <person name="Kaiqin L."/>
            <person name="Jian G."/>
        </authorList>
    </citation>
    <scope>NUCLEOTIDE SEQUENCE</scope>
    <source>
        <strain evidence="2">HDS5</strain>
    </source>
</reference>
<feature type="compositionally biased region" description="Polar residues" evidence="1">
    <location>
        <begin position="27"/>
        <end position="36"/>
    </location>
</feature>
<dbReference type="AlphaFoldDB" id="A0A975L9W6"/>